<evidence type="ECO:0000313" key="2">
    <source>
        <dbReference type="Proteomes" id="UP000004995"/>
    </source>
</evidence>
<dbReference type="EMBL" id="AGNK02005220">
    <property type="status" value="NOT_ANNOTATED_CDS"/>
    <property type="molecule type" value="Genomic_DNA"/>
</dbReference>
<dbReference type="EnsemblPlants" id="KQK95795">
    <property type="protein sequence ID" value="KQK95795"/>
    <property type="gene ID" value="SETIT_027994mg"/>
</dbReference>
<dbReference type="STRING" id="4555.K3ZN21"/>
<dbReference type="Proteomes" id="UP000004995">
    <property type="component" value="Unassembled WGS sequence"/>
</dbReference>
<dbReference type="InParanoid" id="K3ZN21"/>
<dbReference type="AlphaFoldDB" id="K3ZN21"/>
<protein>
    <submittedName>
        <fullName evidence="1">Uncharacterized protein</fullName>
    </submittedName>
</protein>
<sequence>MGPLRADAPAWCLAPFEPEGLLRLYMYCSVLAAIPINKQLYSFSYVCFTGGAVHWIVKHVFVALTKERVPNIDHQVES</sequence>
<accession>K3ZN21</accession>
<organism evidence="1 2">
    <name type="scientific">Setaria italica</name>
    <name type="common">Foxtail millet</name>
    <name type="synonym">Panicum italicum</name>
    <dbReference type="NCBI Taxonomy" id="4555"/>
    <lineage>
        <taxon>Eukaryota</taxon>
        <taxon>Viridiplantae</taxon>
        <taxon>Streptophyta</taxon>
        <taxon>Embryophyta</taxon>
        <taxon>Tracheophyta</taxon>
        <taxon>Spermatophyta</taxon>
        <taxon>Magnoliopsida</taxon>
        <taxon>Liliopsida</taxon>
        <taxon>Poales</taxon>
        <taxon>Poaceae</taxon>
        <taxon>PACMAD clade</taxon>
        <taxon>Panicoideae</taxon>
        <taxon>Panicodae</taxon>
        <taxon>Paniceae</taxon>
        <taxon>Cenchrinae</taxon>
        <taxon>Setaria</taxon>
    </lineage>
</organism>
<reference evidence="2" key="1">
    <citation type="journal article" date="2012" name="Nat. Biotechnol.">
        <title>Reference genome sequence of the model plant Setaria.</title>
        <authorList>
            <person name="Bennetzen J.L."/>
            <person name="Schmutz J."/>
            <person name="Wang H."/>
            <person name="Percifield R."/>
            <person name="Hawkins J."/>
            <person name="Pontaroli A.C."/>
            <person name="Estep M."/>
            <person name="Feng L."/>
            <person name="Vaughn J.N."/>
            <person name="Grimwood J."/>
            <person name="Jenkins J."/>
            <person name="Barry K."/>
            <person name="Lindquist E."/>
            <person name="Hellsten U."/>
            <person name="Deshpande S."/>
            <person name="Wang X."/>
            <person name="Wu X."/>
            <person name="Mitros T."/>
            <person name="Triplett J."/>
            <person name="Yang X."/>
            <person name="Ye C.Y."/>
            <person name="Mauro-Herrera M."/>
            <person name="Wang L."/>
            <person name="Li P."/>
            <person name="Sharma M."/>
            <person name="Sharma R."/>
            <person name="Ronald P.C."/>
            <person name="Panaud O."/>
            <person name="Kellogg E.A."/>
            <person name="Brutnell T.P."/>
            <person name="Doust A.N."/>
            <person name="Tuskan G.A."/>
            <person name="Rokhsar D."/>
            <person name="Devos K.M."/>
        </authorList>
    </citation>
    <scope>NUCLEOTIDE SEQUENCE [LARGE SCALE GENOMIC DNA]</scope>
    <source>
        <strain evidence="2">cv. Yugu1</strain>
    </source>
</reference>
<dbReference type="PANTHER" id="PTHR31061">
    <property type="entry name" value="LD22376P"/>
    <property type="match status" value="1"/>
</dbReference>
<reference evidence="1" key="2">
    <citation type="submission" date="2018-08" db="UniProtKB">
        <authorList>
            <consortium name="EnsemblPlants"/>
        </authorList>
    </citation>
    <scope>IDENTIFICATION</scope>
    <source>
        <strain evidence="1">Yugu1</strain>
    </source>
</reference>
<dbReference type="PANTHER" id="PTHR31061:SF5">
    <property type="entry name" value="HEPARAN-ALPHA-GLUCOSAMINIDE N-ACETYLTRANSFERASE CATALYTIC DOMAIN-CONTAINING PROTEIN"/>
    <property type="match status" value="1"/>
</dbReference>
<dbReference type="HOGENOM" id="CLU_2626666_0_0_1"/>
<dbReference type="Gramene" id="KQK95795">
    <property type="protein sequence ID" value="KQK95795"/>
    <property type="gene ID" value="SETIT_027994mg"/>
</dbReference>
<proteinExistence type="predicted"/>
<keyword evidence="2" id="KW-1185">Reference proteome</keyword>
<evidence type="ECO:0000313" key="1">
    <source>
        <dbReference type="EnsemblPlants" id="KQK95795"/>
    </source>
</evidence>
<name>K3ZN21_SETIT</name>